<feature type="compositionally biased region" description="Pro residues" evidence="1">
    <location>
        <begin position="418"/>
        <end position="428"/>
    </location>
</feature>
<accession>A0A9P6B7S4</accession>
<dbReference type="InterPro" id="IPR011333">
    <property type="entry name" value="SKP1/BTB/POZ_sf"/>
</dbReference>
<evidence type="ECO:0000313" key="3">
    <source>
        <dbReference type="Proteomes" id="UP000886523"/>
    </source>
</evidence>
<evidence type="ECO:0000313" key="2">
    <source>
        <dbReference type="EMBL" id="KAF9519080.1"/>
    </source>
</evidence>
<proteinExistence type="predicted"/>
<keyword evidence="3" id="KW-1185">Reference proteome</keyword>
<evidence type="ECO:0000256" key="1">
    <source>
        <dbReference type="SAM" id="MobiDB-lite"/>
    </source>
</evidence>
<sequence length="428" mass="45829">MRLPLIATTDGYQTKVSSRSEYPATTRVVEQEGDKDVFDLAPDCSAETGIRHTALLVRLSLPVTNPPPLHRHNTPPKPKREPPLPLAPETSLLRPALKAASPMALSSMELPLLLNCRSISGFTVDSSSSGVRTAIPGANSPVLHLPPAQILVQLETASWSLCTTMHTHSDFLSSLNTPTALVAVGASASASPFSMSPFFSAFQAHQEATDLRTTTSDQKPSRMHIFLDRPSSPYIHILSFLRSITASCRLTLPRGLLQMPASSAARMEELFGLRDEARYLGMTILEKLCEEKISRRQAERSARHGHGSAATCHLLLFSYFVRGGAAGAAAKQRLYIHGSKSAEGVYTGSLGSRGGLGSGSVEHIPRNVFTPEPTTPMRNMDPSIPTSDINAGVGIGGAVPIRPLGLASRRRSSSVTRPLPPLSPGGRI</sequence>
<comment type="caution">
    <text evidence="2">The sequence shown here is derived from an EMBL/GenBank/DDBJ whole genome shotgun (WGS) entry which is preliminary data.</text>
</comment>
<dbReference type="Proteomes" id="UP000886523">
    <property type="component" value="Unassembled WGS sequence"/>
</dbReference>
<dbReference type="EMBL" id="MU128920">
    <property type="protein sequence ID" value="KAF9519080.1"/>
    <property type="molecule type" value="Genomic_DNA"/>
</dbReference>
<feature type="region of interest" description="Disordered" evidence="1">
    <location>
        <begin position="407"/>
        <end position="428"/>
    </location>
</feature>
<name>A0A9P6B7S4_9AGAM</name>
<dbReference type="OrthoDB" id="3363734at2759"/>
<gene>
    <name evidence="2" type="ORF">BS47DRAFT_1388496</name>
</gene>
<dbReference type="AlphaFoldDB" id="A0A9P6B7S4"/>
<protein>
    <submittedName>
        <fullName evidence="2">Uncharacterized protein</fullName>
    </submittedName>
</protein>
<reference evidence="2" key="1">
    <citation type="journal article" date="2020" name="Nat. Commun.">
        <title>Large-scale genome sequencing of mycorrhizal fungi provides insights into the early evolution of symbiotic traits.</title>
        <authorList>
            <person name="Miyauchi S."/>
            <person name="Kiss E."/>
            <person name="Kuo A."/>
            <person name="Drula E."/>
            <person name="Kohler A."/>
            <person name="Sanchez-Garcia M."/>
            <person name="Morin E."/>
            <person name="Andreopoulos B."/>
            <person name="Barry K.W."/>
            <person name="Bonito G."/>
            <person name="Buee M."/>
            <person name="Carver A."/>
            <person name="Chen C."/>
            <person name="Cichocki N."/>
            <person name="Clum A."/>
            <person name="Culley D."/>
            <person name="Crous P.W."/>
            <person name="Fauchery L."/>
            <person name="Girlanda M."/>
            <person name="Hayes R.D."/>
            <person name="Keri Z."/>
            <person name="LaButti K."/>
            <person name="Lipzen A."/>
            <person name="Lombard V."/>
            <person name="Magnuson J."/>
            <person name="Maillard F."/>
            <person name="Murat C."/>
            <person name="Nolan M."/>
            <person name="Ohm R.A."/>
            <person name="Pangilinan J."/>
            <person name="Pereira M.F."/>
            <person name="Perotto S."/>
            <person name="Peter M."/>
            <person name="Pfister S."/>
            <person name="Riley R."/>
            <person name="Sitrit Y."/>
            <person name="Stielow J.B."/>
            <person name="Szollosi G."/>
            <person name="Zifcakova L."/>
            <person name="Stursova M."/>
            <person name="Spatafora J.W."/>
            <person name="Tedersoo L."/>
            <person name="Vaario L.M."/>
            <person name="Yamada A."/>
            <person name="Yan M."/>
            <person name="Wang P."/>
            <person name="Xu J."/>
            <person name="Bruns T."/>
            <person name="Baldrian P."/>
            <person name="Vilgalys R."/>
            <person name="Dunand C."/>
            <person name="Henrissat B."/>
            <person name="Grigoriev I.V."/>
            <person name="Hibbett D."/>
            <person name="Nagy L.G."/>
            <person name="Martin F.M."/>
        </authorList>
    </citation>
    <scope>NUCLEOTIDE SEQUENCE</scope>
    <source>
        <strain evidence="2">UP504</strain>
    </source>
</reference>
<dbReference type="Gene3D" id="3.30.710.10">
    <property type="entry name" value="Potassium Channel Kv1.1, Chain A"/>
    <property type="match status" value="1"/>
</dbReference>
<feature type="region of interest" description="Disordered" evidence="1">
    <location>
        <begin position="62"/>
        <end position="86"/>
    </location>
</feature>
<organism evidence="2 3">
    <name type="scientific">Hydnum rufescens UP504</name>
    <dbReference type="NCBI Taxonomy" id="1448309"/>
    <lineage>
        <taxon>Eukaryota</taxon>
        <taxon>Fungi</taxon>
        <taxon>Dikarya</taxon>
        <taxon>Basidiomycota</taxon>
        <taxon>Agaricomycotina</taxon>
        <taxon>Agaricomycetes</taxon>
        <taxon>Cantharellales</taxon>
        <taxon>Hydnaceae</taxon>
        <taxon>Hydnum</taxon>
    </lineage>
</organism>